<dbReference type="PANTHER" id="PTHR47234">
    <property type="match status" value="1"/>
</dbReference>
<sequence precursor="true">MFRLFATTSAFALLATAAGGAQAQETAQLEEVVVVGSRATARLVTDSPAPVDVISAETLAAQGFDDINRALAFIAPSFNFPRGATGPSAANTRAASLRGLAPDQVLVLVDGKRWHASSVINFNNVFGRGSVPTDLGAIPMSAVARIEILRDGAAAQYGSDAIAGVINIVMRSDRGGRATVQAGRTEEGDGGTVTASLGYGFTLGERGRLNLSAEVRSRNSTNRAAIDSRYGRVTTQQGDPDSLDVGLAANGEYDLGGAVTLYGDVVYDRRRSISPAQYRAPTVAPAIYPQGFVPHIRLDLDDAGGAVGLRGAWRGWSWDLSDAPGYSHARFAVRDTTNTSLGTASPTRFDGGGARYVQNVLDFTASRPLRLGAGGNLALGVEHRWEGFKIISGEPNSYTGAGAQGFPGFNPPTPVDADRGAVAAFVDGELKPVESVTLAAAARYEHYGDFGDATSGKISALWRPVPVLAVRGTISTGFRAPSLQQRFFSTVTSQSSGGILVNIGTFAVDDPVSRALGASPLKPEKSHNLSAGLVVTPAAGFSFTADVFRIRIEDRIALSETLSGAAVTAVLKAAGVTNASQARFFTNAADTTTRGYELTANWRGRLGANGRFDVTAGHTQTDTDLDRLRANLVLPSLPLLGVAAIDLMADALPRTKTTLTARADWRAWSAGVNLARFGSFRAVQVASEQVFGPITTIDLTLDYAVNSRLKVGLSVLNLSDAYPDKIADRALTQGGGIQYPEVGGVGTNGREYVLRLSSRF</sequence>
<dbReference type="InterPro" id="IPR039426">
    <property type="entry name" value="TonB-dep_rcpt-like"/>
</dbReference>
<evidence type="ECO:0000256" key="1">
    <source>
        <dbReference type="ARBA" id="ARBA00004571"/>
    </source>
</evidence>
<dbReference type="Gene3D" id="2.170.130.10">
    <property type="entry name" value="TonB-dependent receptor, plug domain"/>
    <property type="match status" value="1"/>
</dbReference>
<keyword evidence="4 8" id="KW-0812">Transmembrane</keyword>
<dbReference type="RefSeq" id="WP_004615612.1">
    <property type="nucleotide sequence ID" value="NZ_APMP01000001.1"/>
</dbReference>
<keyword evidence="3 8" id="KW-1134">Transmembrane beta strand</keyword>
<dbReference type="Proteomes" id="UP000013063">
    <property type="component" value="Unassembled WGS sequence"/>
</dbReference>
<evidence type="ECO:0000256" key="6">
    <source>
        <dbReference type="ARBA" id="ARBA00023136"/>
    </source>
</evidence>
<dbReference type="STRING" id="1292034.OR37_00524"/>
<dbReference type="InterPro" id="IPR012910">
    <property type="entry name" value="Plug_dom"/>
</dbReference>
<comment type="similarity">
    <text evidence="8 9">Belongs to the TonB-dependent receptor family.</text>
</comment>
<evidence type="ECO:0000256" key="8">
    <source>
        <dbReference type="PROSITE-ProRule" id="PRU01360"/>
    </source>
</evidence>
<protein>
    <submittedName>
        <fullName evidence="13">Outer membrane receptor for ferrienterochelin and colicin</fullName>
    </submittedName>
</protein>
<dbReference type="eggNOG" id="COG4771">
    <property type="taxonomic scope" value="Bacteria"/>
</dbReference>
<keyword evidence="2 8" id="KW-0813">Transport</keyword>
<feature type="signal peptide" evidence="10">
    <location>
        <begin position="1"/>
        <end position="23"/>
    </location>
</feature>
<dbReference type="InterPro" id="IPR037066">
    <property type="entry name" value="Plug_dom_sf"/>
</dbReference>
<evidence type="ECO:0000256" key="9">
    <source>
        <dbReference type="RuleBase" id="RU003357"/>
    </source>
</evidence>
<dbReference type="Gene3D" id="2.40.170.20">
    <property type="entry name" value="TonB-dependent receptor, beta-barrel domain"/>
    <property type="match status" value="1"/>
</dbReference>
<dbReference type="PATRIC" id="fig|1292034.3.peg.521"/>
<dbReference type="Pfam" id="PF00593">
    <property type="entry name" value="TonB_dep_Rec_b-barrel"/>
    <property type="match status" value="1"/>
</dbReference>
<evidence type="ECO:0000256" key="5">
    <source>
        <dbReference type="ARBA" id="ARBA00023077"/>
    </source>
</evidence>
<dbReference type="GO" id="GO:0009279">
    <property type="term" value="C:cell outer membrane"/>
    <property type="evidence" value="ECO:0007669"/>
    <property type="project" value="UniProtKB-SubCell"/>
</dbReference>
<dbReference type="AlphaFoldDB" id="R0D643"/>
<evidence type="ECO:0000256" key="7">
    <source>
        <dbReference type="ARBA" id="ARBA00023237"/>
    </source>
</evidence>
<dbReference type="InterPro" id="IPR000531">
    <property type="entry name" value="Beta-barrel_TonB"/>
</dbReference>
<comment type="caution">
    <text evidence="13">The sequence shown here is derived from an EMBL/GenBank/DDBJ whole genome shotgun (WGS) entry which is preliminary data.</text>
</comment>
<evidence type="ECO:0000313" key="13">
    <source>
        <dbReference type="EMBL" id="ENZ84016.1"/>
    </source>
</evidence>
<dbReference type="OrthoDB" id="7051241at2"/>
<dbReference type="SUPFAM" id="SSF56935">
    <property type="entry name" value="Porins"/>
    <property type="match status" value="1"/>
</dbReference>
<dbReference type="EMBL" id="APMP01000001">
    <property type="protein sequence ID" value="ENZ84016.1"/>
    <property type="molecule type" value="Genomic_DNA"/>
</dbReference>
<dbReference type="CDD" id="cd01347">
    <property type="entry name" value="ligand_gated_channel"/>
    <property type="match status" value="1"/>
</dbReference>
<keyword evidence="14" id="KW-1185">Reference proteome</keyword>
<dbReference type="PROSITE" id="PS52016">
    <property type="entry name" value="TONB_DEPENDENT_REC_3"/>
    <property type="match status" value="1"/>
</dbReference>
<feature type="domain" description="TonB-dependent receptor-like beta-barrel" evidence="11">
    <location>
        <begin position="300"/>
        <end position="718"/>
    </location>
</feature>
<keyword evidence="7 8" id="KW-0998">Cell outer membrane</keyword>
<dbReference type="InterPro" id="IPR036942">
    <property type="entry name" value="Beta-barrel_TonB_sf"/>
</dbReference>
<evidence type="ECO:0000313" key="14">
    <source>
        <dbReference type="Proteomes" id="UP000013063"/>
    </source>
</evidence>
<feature type="chain" id="PRO_5004339353" evidence="10">
    <location>
        <begin position="24"/>
        <end position="760"/>
    </location>
</feature>
<evidence type="ECO:0000256" key="10">
    <source>
        <dbReference type="SAM" id="SignalP"/>
    </source>
</evidence>
<reference evidence="13 14" key="1">
    <citation type="journal article" date="2013" name="Genome Announc.">
        <title>Draft Genome Sequence for Caulobacter sp. Strain OR37, a Bacterium Tolerant to Heavy Metals.</title>
        <authorList>
            <person name="Utturkar S.M."/>
            <person name="Bollmann A."/>
            <person name="Brzoska R.M."/>
            <person name="Klingeman D.M."/>
            <person name="Epstein S.E."/>
            <person name="Palumbo A.V."/>
            <person name="Brown S.D."/>
        </authorList>
    </citation>
    <scope>NUCLEOTIDE SEQUENCE [LARGE SCALE GENOMIC DNA]</scope>
    <source>
        <strain evidence="13 14">OR37</strain>
    </source>
</reference>
<keyword evidence="6 8" id="KW-0472">Membrane</keyword>
<proteinExistence type="inferred from homology"/>
<keyword evidence="10" id="KW-0732">Signal</keyword>
<keyword evidence="13" id="KW-0675">Receptor</keyword>
<evidence type="ECO:0000256" key="3">
    <source>
        <dbReference type="ARBA" id="ARBA00022452"/>
    </source>
</evidence>
<evidence type="ECO:0000256" key="4">
    <source>
        <dbReference type="ARBA" id="ARBA00022692"/>
    </source>
</evidence>
<accession>R0D643</accession>
<organism evidence="13 14">
    <name type="scientific">Caulobacter vibrioides OR37</name>
    <dbReference type="NCBI Taxonomy" id="1292034"/>
    <lineage>
        <taxon>Bacteria</taxon>
        <taxon>Pseudomonadati</taxon>
        <taxon>Pseudomonadota</taxon>
        <taxon>Alphaproteobacteria</taxon>
        <taxon>Caulobacterales</taxon>
        <taxon>Caulobacteraceae</taxon>
        <taxon>Caulobacter</taxon>
    </lineage>
</organism>
<dbReference type="Pfam" id="PF07715">
    <property type="entry name" value="Plug"/>
    <property type="match status" value="1"/>
</dbReference>
<name>R0D643_CAUVI</name>
<feature type="domain" description="TonB-dependent receptor plug" evidence="12">
    <location>
        <begin position="45"/>
        <end position="165"/>
    </location>
</feature>
<dbReference type="PANTHER" id="PTHR47234:SF3">
    <property type="entry name" value="SECRETIN_TONB SHORT N-TERMINAL DOMAIN-CONTAINING PROTEIN"/>
    <property type="match status" value="1"/>
</dbReference>
<keyword evidence="5 9" id="KW-0798">TonB box</keyword>
<evidence type="ECO:0000259" key="12">
    <source>
        <dbReference type="Pfam" id="PF07715"/>
    </source>
</evidence>
<gene>
    <name evidence="13" type="ORF">OR37_00524</name>
</gene>
<evidence type="ECO:0000259" key="11">
    <source>
        <dbReference type="Pfam" id="PF00593"/>
    </source>
</evidence>
<evidence type="ECO:0000256" key="2">
    <source>
        <dbReference type="ARBA" id="ARBA00022448"/>
    </source>
</evidence>
<comment type="subcellular location">
    <subcellularLocation>
        <location evidence="1 8">Cell outer membrane</location>
        <topology evidence="1 8">Multi-pass membrane protein</topology>
    </subcellularLocation>
</comment>